<protein>
    <submittedName>
        <fullName evidence="8">Pectine lyase with bacterial Ig-like domain</fullName>
    </submittedName>
</protein>
<evidence type="ECO:0000256" key="2">
    <source>
        <dbReference type="ARBA" id="ARBA00008891"/>
    </source>
</evidence>
<evidence type="ECO:0000313" key="9">
    <source>
        <dbReference type="Proteomes" id="UP000032434"/>
    </source>
</evidence>
<evidence type="ECO:0000259" key="7">
    <source>
        <dbReference type="Pfam" id="PF20578"/>
    </source>
</evidence>
<dbReference type="HOGENOM" id="CLU_271878_0_0_14"/>
<dbReference type="STRING" id="35623.Aocu_02140"/>
<dbReference type="PROSITE" id="PS51257">
    <property type="entry name" value="PROKAR_LIPOPROTEIN"/>
    <property type="match status" value="1"/>
</dbReference>
<dbReference type="PANTHER" id="PTHR31321">
    <property type="entry name" value="ACYL-COA THIOESTER HYDROLASE YBHC-RELATED"/>
    <property type="match status" value="1"/>
</dbReference>
<dbReference type="InterPro" id="IPR012334">
    <property type="entry name" value="Pectin_lyas_fold"/>
</dbReference>
<dbReference type="InterPro" id="IPR018040">
    <property type="entry name" value="Pectinesterase_Tyr_AS"/>
</dbReference>
<keyword evidence="9" id="KW-1185">Reference proteome</keyword>
<reference evidence="9" key="1">
    <citation type="submission" date="2014-05" db="EMBL/GenBank/DDBJ databases">
        <authorList>
            <person name="Kube M."/>
        </authorList>
    </citation>
    <scope>NUCLEOTIDE SEQUENCE [LARGE SCALE GENOMIC DNA]</scope>
</reference>
<dbReference type="AlphaFoldDB" id="A0A061AH54"/>
<accession>A0A061AH54</accession>
<dbReference type="Gene3D" id="2.160.20.110">
    <property type="match status" value="1"/>
</dbReference>
<dbReference type="GO" id="GO:0009279">
    <property type="term" value="C:cell outer membrane"/>
    <property type="evidence" value="ECO:0007669"/>
    <property type="project" value="TreeGrafter"/>
</dbReference>
<dbReference type="RefSeq" id="WP_045748855.1">
    <property type="nucleotide sequence ID" value="NZ_FUZK01000002.1"/>
</dbReference>
<keyword evidence="3" id="KW-0378">Hydrolase</keyword>
<dbReference type="PROSITE" id="PS00800">
    <property type="entry name" value="PECTINESTERASE_1"/>
    <property type="match status" value="1"/>
</dbReference>
<dbReference type="Pfam" id="PF20578">
    <property type="entry name" value="aBig_2"/>
    <property type="match status" value="1"/>
</dbReference>
<dbReference type="InterPro" id="IPR022038">
    <property type="entry name" value="Ig-like_bact"/>
</dbReference>
<dbReference type="InParanoid" id="A0A061AH54"/>
<dbReference type="Proteomes" id="UP000032434">
    <property type="component" value="Chromosome 1"/>
</dbReference>
<dbReference type="SUPFAM" id="SSF51126">
    <property type="entry name" value="Pectin lyase-like"/>
    <property type="match status" value="2"/>
</dbReference>
<dbReference type="NCBIfam" id="TIGR02543">
    <property type="entry name" value="List_Bact_rpt"/>
    <property type="match status" value="1"/>
</dbReference>
<dbReference type="PATRIC" id="fig|35623.3.peg.214"/>
<dbReference type="InterPro" id="IPR000070">
    <property type="entry name" value="Pectinesterase_cat"/>
</dbReference>
<dbReference type="OrthoDB" id="384575at2"/>
<comment type="subcellular location">
    <subcellularLocation>
        <location evidence="1">Cell envelope</location>
    </subcellularLocation>
</comment>
<dbReference type="InterPro" id="IPR042229">
    <property type="entry name" value="Listeria/Bacterioides_rpt_sf"/>
</dbReference>
<evidence type="ECO:0000256" key="4">
    <source>
        <dbReference type="ARBA" id="ARBA00023085"/>
    </source>
</evidence>
<dbReference type="Pfam" id="PF09479">
    <property type="entry name" value="Flg_new"/>
    <property type="match status" value="3"/>
</dbReference>
<evidence type="ECO:0000259" key="5">
    <source>
        <dbReference type="Pfam" id="PF01095"/>
    </source>
</evidence>
<evidence type="ECO:0000259" key="6">
    <source>
        <dbReference type="Pfam" id="PF07523"/>
    </source>
</evidence>
<dbReference type="GO" id="GO:0042545">
    <property type="term" value="P:cell wall modification"/>
    <property type="evidence" value="ECO:0007669"/>
    <property type="project" value="InterPro"/>
</dbReference>
<dbReference type="Gene3D" id="2.60.40.4270">
    <property type="entry name" value="Listeria-Bacteroides repeat domain"/>
    <property type="match status" value="2"/>
</dbReference>
<dbReference type="Gene3D" id="2.60.40.3630">
    <property type="match status" value="1"/>
</dbReference>
<feature type="domain" description="Pectinesterase catalytic" evidence="5">
    <location>
        <begin position="867"/>
        <end position="1129"/>
    </location>
</feature>
<dbReference type="Pfam" id="PF01095">
    <property type="entry name" value="Pectinesterase"/>
    <property type="match status" value="1"/>
</dbReference>
<keyword evidence="4" id="KW-0063">Aspartyl esterase</keyword>
<dbReference type="InterPro" id="IPR046780">
    <property type="entry name" value="aBig_2"/>
</dbReference>
<feature type="domain" description="Atrophied bacterial Ig" evidence="7">
    <location>
        <begin position="41"/>
        <end position="113"/>
    </location>
</feature>
<dbReference type="PANTHER" id="PTHR31321:SF57">
    <property type="entry name" value="PECTINESTERASE 53-RELATED"/>
    <property type="match status" value="1"/>
</dbReference>
<dbReference type="GO" id="GO:0030599">
    <property type="term" value="F:pectinesterase activity"/>
    <property type="evidence" value="ECO:0007669"/>
    <property type="project" value="InterPro"/>
</dbReference>
<dbReference type="Gene3D" id="2.160.20.10">
    <property type="entry name" value="Single-stranded right-handed beta-helix, Pectin lyase-like"/>
    <property type="match status" value="1"/>
</dbReference>
<dbReference type="Pfam" id="PF07523">
    <property type="entry name" value="Big_3"/>
    <property type="match status" value="1"/>
</dbReference>
<name>A0A061AH54_9MOLU</name>
<evidence type="ECO:0000313" key="8">
    <source>
        <dbReference type="EMBL" id="CDR30287.1"/>
    </source>
</evidence>
<sequence length="1190" mass="129990">MLKKVFVVVSILLTAFILVACDGVSINYGELIDEEVFNIPSEVSSNITLPTEVTVEGITFEVSWSSDKPEYLTSNGVVNRPSFETGDVTVLLTATVSYLDFSEDVTISLTVVKLAQESYTVTFESSGGSTVPNQTVLKNGLIVKPTDPTKADHTFDGWYKEASFITLWNFDLDKVTNNTTLYAKFTPVVVVTEFDVIFKDAEGNEFSKVVVENNQKVNQPLTEPTKIGFEFKGWSLDGTNLFNFEVTLVTGDLILLPVFEIMVFDIVYEIPEGATLSTEGDLTFTVETTPLLKTASLEGMTFIGWFLDLEDETPVTTIELDTLEDVVLYAKFEETVVLPEGTLIYTSEDLLDLIVNGGEGLYQLMNDIDMSGVTLTGSSKTFGGTFDGNGFTISNAVINGSGNKMGFLFKEVLNGGIVKNVKFSNSIHNGGGSSESSAFISAYAQGGATFQDIEFYNVSVIHAGSYAALLFGDVVNDSAATEITVKNITVINDENHWVEGNSYVGGLIGAARKAVTINVENVYFESWVKAPNQAAGIIMGRLNASGVVLNVSQVVAKGGVVSAKNVGTVLGTNVSGSTMNANFIFISHITQTSGTNTVKIGSGNGPSGSTNTLTNAFYQTESTVFVVGTNPITMPEGTGLLSSEITDEWFETSGFNQTFFKALNGTLVRETGATGPVEETGFSVSSNQVKKYYLVGEALDLTNLQVYATFSDGSSQLLEPSSYTVETDDFDTNTSGSYEVRIIYKGEVKFFMVDVVEVTHIEVDTLLFKETYMVNQTLNMDSFVVKSMVDDGSFIILKDTEYTLNTEALNLSLKGVYPVVVTYKTFEPVTIYIKVHEKDESNPTTVNLTVDGSYEGLDGDIVSDNFTFKTVKSAHQFLVNQNYASTVKKIMYIKNGIYREKLTITVPNLTLVGEDRDLTVLTYGAASSMLQPTGIEWGTQGSASISIKSSATNFNATNLTIQNDFDYNKSNLANKQGVALVNEADQVVFYRVNFKGYQDTLYAKQGRQYYYDVYIEGVVDFIFGNGGPAFFESSEIKSLARSTGVIATNKGYNTSSSQLLTYGYVFYQNTFTFEEGVPTGSVDLGRPWDKDAAIAYIDNTLDVHINPRGWTEMSGNNPLNARFFEYQNKDILGNILSKTTNGKLLTENEASLYMDKDVFFGTTNGQVTFTNTFDYQGQLDDLIGLLPSNK</sequence>
<feature type="domain" description="Ig-like" evidence="6">
    <location>
        <begin position="689"/>
        <end position="755"/>
    </location>
</feature>
<dbReference type="KEGG" id="aoc:Aocu_02140"/>
<gene>
    <name evidence="8" type="ORF">Aocu_02140</name>
</gene>
<dbReference type="InterPro" id="IPR013378">
    <property type="entry name" value="InlB-like_B-rpt"/>
</dbReference>
<dbReference type="InterPro" id="IPR011050">
    <property type="entry name" value="Pectin_lyase_fold/virulence"/>
</dbReference>
<comment type="similarity">
    <text evidence="2">Belongs to the pectinesterase family.</text>
</comment>
<dbReference type="GO" id="GO:0016829">
    <property type="term" value="F:lyase activity"/>
    <property type="evidence" value="ECO:0007669"/>
    <property type="project" value="UniProtKB-KW"/>
</dbReference>
<evidence type="ECO:0000256" key="1">
    <source>
        <dbReference type="ARBA" id="ARBA00004196"/>
    </source>
</evidence>
<evidence type="ECO:0000256" key="3">
    <source>
        <dbReference type="ARBA" id="ARBA00022801"/>
    </source>
</evidence>
<keyword evidence="8" id="KW-0456">Lyase</keyword>
<organism evidence="8 9">
    <name type="scientific">Acholeplasma oculi</name>
    <dbReference type="NCBI Taxonomy" id="35623"/>
    <lineage>
        <taxon>Bacteria</taxon>
        <taxon>Bacillati</taxon>
        <taxon>Mycoplasmatota</taxon>
        <taxon>Mollicutes</taxon>
        <taxon>Acholeplasmatales</taxon>
        <taxon>Acholeplasmataceae</taxon>
        <taxon>Acholeplasma</taxon>
    </lineage>
</organism>
<dbReference type="EMBL" id="LK028559">
    <property type="protein sequence ID" value="CDR30287.1"/>
    <property type="molecule type" value="Genomic_DNA"/>
</dbReference>
<proteinExistence type="inferred from homology"/>